<name>A0ABD1ZIT3_9MARC</name>
<comment type="caution">
    <text evidence="1">The sequence shown here is derived from an EMBL/GenBank/DDBJ whole genome shotgun (WGS) entry which is preliminary data.</text>
</comment>
<dbReference type="EMBL" id="JBHFFA010000001">
    <property type="protein sequence ID" value="KAL2651361.1"/>
    <property type="molecule type" value="Genomic_DNA"/>
</dbReference>
<keyword evidence="2" id="KW-1185">Reference proteome</keyword>
<protein>
    <submittedName>
        <fullName evidence="1">Uncharacterized protein</fullName>
    </submittedName>
</protein>
<dbReference type="AlphaFoldDB" id="A0ABD1ZIT3"/>
<evidence type="ECO:0000313" key="2">
    <source>
        <dbReference type="Proteomes" id="UP001605036"/>
    </source>
</evidence>
<organism evidence="1 2">
    <name type="scientific">Riccia fluitans</name>
    <dbReference type="NCBI Taxonomy" id="41844"/>
    <lineage>
        <taxon>Eukaryota</taxon>
        <taxon>Viridiplantae</taxon>
        <taxon>Streptophyta</taxon>
        <taxon>Embryophyta</taxon>
        <taxon>Marchantiophyta</taxon>
        <taxon>Marchantiopsida</taxon>
        <taxon>Marchantiidae</taxon>
        <taxon>Marchantiales</taxon>
        <taxon>Ricciaceae</taxon>
        <taxon>Riccia</taxon>
    </lineage>
</organism>
<proteinExistence type="predicted"/>
<reference evidence="1 2" key="1">
    <citation type="submission" date="2024-09" db="EMBL/GenBank/DDBJ databases">
        <title>Chromosome-scale assembly of Riccia fluitans.</title>
        <authorList>
            <person name="Paukszto L."/>
            <person name="Sawicki J."/>
            <person name="Karawczyk K."/>
            <person name="Piernik-Szablinska J."/>
            <person name="Szczecinska M."/>
            <person name="Mazdziarz M."/>
        </authorList>
    </citation>
    <scope>NUCLEOTIDE SEQUENCE [LARGE SCALE GENOMIC DNA]</scope>
    <source>
        <strain evidence="1">Rf_01</strain>
        <tissue evidence="1">Aerial parts of the thallus</tissue>
    </source>
</reference>
<sequence length="177" mass="20763">MTGLNDYEVIESEVKVTDIFDLDNDYQPSPSQYNFPSPEYFSTTPTPWNRSYSSKFFEEDDYFLEPPSPNSLVEDVTYLACDEYFPVLPWVPEFNYLSLEADDEYNPEPPVYPKINYSREDEQDQGGPHRLNEVAFYDKAFNDESIIRSLLWDFQASCPKKVTNTSLTHWRSQINDD</sequence>
<dbReference type="Proteomes" id="UP001605036">
    <property type="component" value="Unassembled WGS sequence"/>
</dbReference>
<accession>A0ABD1ZIT3</accession>
<gene>
    <name evidence="1" type="ORF">R1flu_019489</name>
</gene>
<evidence type="ECO:0000313" key="1">
    <source>
        <dbReference type="EMBL" id="KAL2651361.1"/>
    </source>
</evidence>